<dbReference type="PANTHER" id="PTHR10742">
    <property type="entry name" value="FLAVIN MONOAMINE OXIDASE"/>
    <property type="match status" value="1"/>
</dbReference>
<protein>
    <recommendedName>
        <fullName evidence="4">SWIRM domain-containing protein</fullName>
    </recommendedName>
</protein>
<feature type="compositionally biased region" description="Polar residues" evidence="3">
    <location>
        <begin position="116"/>
        <end position="125"/>
    </location>
</feature>
<dbReference type="PROSITE" id="PS50934">
    <property type="entry name" value="SWIRM"/>
    <property type="match status" value="1"/>
</dbReference>
<feature type="region of interest" description="Disordered" evidence="3">
    <location>
        <begin position="46"/>
        <end position="77"/>
    </location>
</feature>
<dbReference type="SUPFAM" id="SSF47095">
    <property type="entry name" value="HMG-box"/>
    <property type="match status" value="1"/>
</dbReference>
<dbReference type="Gene3D" id="3.50.50.60">
    <property type="entry name" value="FAD/NAD(P)-binding domain"/>
    <property type="match status" value="2"/>
</dbReference>
<evidence type="ECO:0000313" key="5">
    <source>
        <dbReference type="EMBL" id="KAK5131324.1"/>
    </source>
</evidence>
<dbReference type="Pfam" id="PF01593">
    <property type="entry name" value="Amino_oxidase"/>
    <property type="match status" value="2"/>
</dbReference>
<evidence type="ECO:0000313" key="6">
    <source>
        <dbReference type="Proteomes" id="UP001357485"/>
    </source>
</evidence>
<comment type="caution">
    <text evidence="5">The sequence shown here is derived from an EMBL/GenBank/DDBJ whole genome shotgun (WGS) entry which is preliminary data.</text>
</comment>
<dbReference type="Gene3D" id="1.10.30.10">
    <property type="entry name" value="High mobility group box domain"/>
    <property type="match status" value="1"/>
</dbReference>
<gene>
    <name evidence="5" type="ORF">LTR16_000852</name>
</gene>
<feature type="compositionally biased region" description="Polar residues" evidence="3">
    <location>
        <begin position="965"/>
        <end position="979"/>
    </location>
</feature>
<feature type="region of interest" description="Disordered" evidence="3">
    <location>
        <begin position="218"/>
        <end position="240"/>
    </location>
</feature>
<accession>A0ABR0KUC5</accession>
<dbReference type="Gene3D" id="3.90.660.10">
    <property type="match status" value="1"/>
</dbReference>
<evidence type="ECO:0000259" key="4">
    <source>
        <dbReference type="PROSITE" id="PS50934"/>
    </source>
</evidence>
<feature type="compositionally biased region" description="Basic and acidic residues" evidence="3">
    <location>
        <begin position="980"/>
        <end position="994"/>
    </location>
</feature>
<feature type="region of interest" description="Disordered" evidence="3">
    <location>
        <begin position="965"/>
        <end position="999"/>
    </location>
</feature>
<dbReference type="InterPro" id="IPR036188">
    <property type="entry name" value="FAD/NAD-bd_sf"/>
</dbReference>
<feature type="region of interest" description="Disordered" evidence="3">
    <location>
        <begin position="505"/>
        <end position="537"/>
    </location>
</feature>
<dbReference type="PANTHER" id="PTHR10742:SF386">
    <property type="entry name" value="LYSINE-SPECIFIC HISTONE DEMETHYLASE 1A"/>
    <property type="match status" value="1"/>
</dbReference>
<dbReference type="Proteomes" id="UP001357485">
    <property type="component" value="Unassembled WGS sequence"/>
</dbReference>
<comment type="similarity">
    <text evidence="1">Belongs to the flavin monoamine oxidase family.</text>
</comment>
<dbReference type="InterPro" id="IPR036910">
    <property type="entry name" value="HMG_box_dom_sf"/>
</dbReference>
<organism evidence="5 6">
    <name type="scientific">Cryomyces antarcticus</name>
    <dbReference type="NCBI Taxonomy" id="329879"/>
    <lineage>
        <taxon>Eukaryota</taxon>
        <taxon>Fungi</taxon>
        <taxon>Dikarya</taxon>
        <taxon>Ascomycota</taxon>
        <taxon>Pezizomycotina</taxon>
        <taxon>Dothideomycetes</taxon>
        <taxon>Dothideomycetes incertae sedis</taxon>
        <taxon>Cryomyces</taxon>
    </lineage>
</organism>
<dbReference type="InterPro" id="IPR002937">
    <property type="entry name" value="Amino_oxidase"/>
</dbReference>
<dbReference type="Pfam" id="PF04433">
    <property type="entry name" value="SWIRM"/>
    <property type="match status" value="1"/>
</dbReference>
<feature type="region of interest" description="Disordered" evidence="3">
    <location>
        <begin position="95"/>
        <end position="131"/>
    </location>
</feature>
<dbReference type="InterPro" id="IPR009057">
    <property type="entry name" value="Homeodomain-like_sf"/>
</dbReference>
<feature type="domain" description="SWIRM" evidence="4">
    <location>
        <begin position="256"/>
        <end position="351"/>
    </location>
</feature>
<evidence type="ECO:0000256" key="1">
    <source>
        <dbReference type="ARBA" id="ARBA00005995"/>
    </source>
</evidence>
<feature type="compositionally biased region" description="Basic and acidic residues" evidence="3">
    <location>
        <begin position="515"/>
        <end position="528"/>
    </location>
</feature>
<dbReference type="EMBL" id="JAVRRA010024649">
    <property type="protein sequence ID" value="KAK5131324.1"/>
    <property type="molecule type" value="Genomic_DNA"/>
</dbReference>
<proteinExistence type="inferred from homology"/>
<dbReference type="SUPFAM" id="SSF54373">
    <property type="entry name" value="FAD-linked reductases, C-terminal domain"/>
    <property type="match status" value="1"/>
</dbReference>
<evidence type="ECO:0000256" key="3">
    <source>
        <dbReference type="SAM" id="MobiDB-lite"/>
    </source>
</evidence>
<reference evidence="5 6" key="1">
    <citation type="submission" date="2023-08" db="EMBL/GenBank/DDBJ databases">
        <title>Black Yeasts Isolated from many extreme environments.</title>
        <authorList>
            <person name="Coleine C."/>
            <person name="Stajich J.E."/>
            <person name="Selbmann L."/>
        </authorList>
    </citation>
    <scope>NUCLEOTIDE SEQUENCE [LARGE SCALE GENOMIC DNA]</scope>
    <source>
        <strain evidence="5 6">CCFEE 536</strain>
    </source>
</reference>
<dbReference type="InterPro" id="IPR050281">
    <property type="entry name" value="Flavin_monoamine_oxidase"/>
</dbReference>
<sequence length="1160" mass="127753">MPTTLISDMIPDIQTSTIGNGDISLDNNHSFFDNAYEQASARTSTDTAFDFGGDGTQDDPLPSTDKVGSYQSRDDSSLSSFDFNEFNDISKFKTRMSQQEADDARGNGSLGVTEDTGLSSVSSGQPLDEKENFYDFPLPKLETGQRVDSNDTGSQKLGSAIEVASPAIASFESSTYGGRDAQDDVFYTPKTSIREPSEATPERKASIGLKPVLNTFTPPCDLHRTTQGPAKKRKIDPRPKSSIPSALCPEEYARQGKLAAYSSRLSPYVLHPAEYSLLRGHITQAQVTTYLNIRNGILRLWTRNPMVSVTRQEAAGCARESRYFLLADIAYEWLLRQGYINFGCVEVPITAGPISRAKAKGRRKTVVIIGAGMAGLGCARQLEGLFAQLGDRWTQDGERRPRVVILEGRSRVGGRVYSHPLRTQVPGSLPNGLRNTAEMGAMIITGFEHGNPLNAIIRGQLALHYHRMKDDSRLYDVDGSKVKRRRDALVEKLYNDILERVSVYRTNAPPPQTAEGDKRPIDWGRDPTSDSGKPMSSVEDTGGFIAVLDPLKVPAKSNTVKHIPAGLDKLTGKAHLVTGSTSNAPAAQVAEAMGWKLKQNITQAHSVALDSFVQACDHPTLGGTMDEAIRQYQEVLNVTSQDLRLLNWHHANFEYANAALVGELSLGSWDQDIGNEFEGEHCEIIGGYTQVPRGLWQCPTALDVRFGLTVQSVHYDPGSIGPGGPATVVCDDGEQFEADRVVITTPLGVLKEGSIRFEPPLPDWKSGAIERLGFGLLNKIVLVYEKPFWEEHRDMFGLLNEPELLDSLNQKDYASKRGRYYLFWNCMKISGRPMLIALMAGNAAYQTEDSDTNSLIKEVTNRLARTFAPMKVPAPAEVIVTRWKRDPFARGTYSYMGPKARPGDYDTMALPLGNLHFAGEATCGTHPATVHGAYLSGLRAASEIVEQMIGPIHVPTPLVPVTTRAETVPNTPTSSVGNKNRSESTARLSSRDNRQTQNEDYEASIIGAILSEIGERPIKPGRSGINPFLLYQKDHWFICKAQCDAARKEQSGNGGLKPSKEQVRVALGQMWHNADSETKRPYLEQSTRARELADVLRAEYEKNVAVWDREAARIRREHKAQHPLQPGEGEVFAGKTAIEYGHGRRHRNISSYAEDSDDAD</sequence>
<dbReference type="SUPFAM" id="SSF46689">
    <property type="entry name" value="Homeodomain-like"/>
    <property type="match status" value="1"/>
</dbReference>
<dbReference type="Gene3D" id="1.10.10.10">
    <property type="entry name" value="Winged helix-like DNA-binding domain superfamily/Winged helix DNA-binding domain"/>
    <property type="match status" value="1"/>
</dbReference>
<dbReference type="SUPFAM" id="SSF51905">
    <property type="entry name" value="FAD/NAD(P)-binding domain"/>
    <property type="match status" value="1"/>
</dbReference>
<keyword evidence="2" id="KW-0560">Oxidoreductase</keyword>
<keyword evidence="6" id="KW-1185">Reference proteome</keyword>
<name>A0ABR0KUC5_9PEZI</name>
<evidence type="ECO:0000256" key="2">
    <source>
        <dbReference type="ARBA" id="ARBA00023002"/>
    </source>
</evidence>
<dbReference type="InterPro" id="IPR036388">
    <property type="entry name" value="WH-like_DNA-bd_sf"/>
</dbReference>
<dbReference type="InterPro" id="IPR007526">
    <property type="entry name" value="SWIRM"/>
</dbReference>